<evidence type="ECO:0000256" key="2">
    <source>
        <dbReference type="SAM" id="Phobius"/>
    </source>
</evidence>
<dbReference type="OrthoDB" id="506431at2759"/>
<dbReference type="Gene3D" id="3.10.129.10">
    <property type="entry name" value="Hotdog Thioesterase"/>
    <property type="match status" value="1"/>
</dbReference>
<organism evidence="3">
    <name type="scientific">Eremomyces bilateralis CBS 781.70</name>
    <dbReference type="NCBI Taxonomy" id="1392243"/>
    <lineage>
        <taxon>Eukaryota</taxon>
        <taxon>Fungi</taxon>
        <taxon>Dikarya</taxon>
        <taxon>Ascomycota</taxon>
        <taxon>Pezizomycotina</taxon>
        <taxon>Dothideomycetes</taxon>
        <taxon>Dothideomycetes incertae sedis</taxon>
        <taxon>Eremomycetales</taxon>
        <taxon>Eremomycetaceae</taxon>
        <taxon>Eremomyces</taxon>
    </lineage>
</organism>
<dbReference type="SUPFAM" id="SSF54637">
    <property type="entry name" value="Thioesterase/thiol ester dehydrase-isomerase"/>
    <property type="match status" value="1"/>
</dbReference>
<sequence>MSAFLIGSRRSVERRVLSFRQPSQCLRPYIQPRLRPERCFYPHTQQYYTNSPSTFMRTKLHHTYQHLQSRHGSTQSPTPRAAGSTEPPPVYFSRPSPEKPKRGRRVFWAMLRYGFYISMALVGAVKGYLVVEPFQASDFRHGWERELYGLQETYINFHANRKGFRPRDPVSNDLLYLEDVDAYYKAYVEKKLNEDMLLRWLTWNNLPEEEVKQRHSEISAELARGNAQKQAGLVEFIPDEEMRRQVNILHKELSKQLTAEQYRAILAGPRGVGPSRMFSSKGPQYGLSYTKLLFLGDRVCGWPGVVHGGVIATLAQDFAAVIIPDHPNIPHSSAPKTVEVNYKKIVRADSAYVCKARLVEAQIQPPPIRDPPRWVVEFTIETLSGQLCAHARVTYDRENFKKSMPIWARVQQNEIAKICKEKNLDRIDIPERSDDPAMEELPVAVWDWVSMRTR</sequence>
<reference evidence="5" key="2">
    <citation type="submission" date="2020-04" db="EMBL/GenBank/DDBJ databases">
        <authorList>
            <consortium name="NCBI Genome Project"/>
        </authorList>
    </citation>
    <scope>NUCLEOTIDE SEQUENCE</scope>
    <source>
        <strain evidence="5">CBS 781.70</strain>
    </source>
</reference>
<name>A0A6G1FRB7_9PEZI</name>
<evidence type="ECO:0000313" key="3">
    <source>
        <dbReference type="EMBL" id="KAF1808260.1"/>
    </source>
</evidence>
<dbReference type="Proteomes" id="UP000504638">
    <property type="component" value="Unplaced"/>
</dbReference>
<dbReference type="AlphaFoldDB" id="A0A6G1FRB7"/>
<proteinExistence type="predicted"/>
<accession>A0A6G1FRB7</accession>
<reference evidence="3 5" key="1">
    <citation type="submission" date="2020-01" db="EMBL/GenBank/DDBJ databases">
        <authorList>
            <consortium name="DOE Joint Genome Institute"/>
            <person name="Haridas S."/>
            <person name="Albert R."/>
            <person name="Binder M."/>
            <person name="Bloem J."/>
            <person name="Labutti K."/>
            <person name="Salamov A."/>
            <person name="Andreopoulos B."/>
            <person name="Baker S.E."/>
            <person name="Barry K."/>
            <person name="Bills G."/>
            <person name="Bluhm B.H."/>
            <person name="Cannon C."/>
            <person name="Castanera R."/>
            <person name="Culley D.E."/>
            <person name="Daum C."/>
            <person name="Ezra D."/>
            <person name="Gonzalez J.B."/>
            <person name="Henrissat B."/>
            <person name="Kuo A."/>
            <person name="Liang C."/>
            <person name="Lipzen A."/>
            <person name="Lutzoni F."/>
            <person name="Magnuson J."/>
            <person name="Mondo S."/>
            <person name="Nolan M."/>
            <person name="Ohm R."/>
            <person name="Pangilinan J."/>
            <person name="Park H.-J."/>
            <person name="Ramirez L."/>
            <person name="Alfaro M."/>
            <person name="Sun H."/>
            <person name="Tritt A."/>
            <person name="Yoshinaga Y."/>
            <person name="Zwiers L.-H."/>
            <person name="Turgeon B.G."/>
            <person name="Goodwin S.B."/>
            <person name="Spatafora J.W."/>
            <person name="Crous P.W."/>
            <person name="Grigoriev I.V."/>
        </authorList>
    </citation>
    <scope>NUCLEOTIDE SEQUENCE</scope>
    <source>
        <strain evidence="3 5">CBS 781.70</strain>
    </source>
</reference>
<dbReference type="InterPro" id="IPR029069">
    <property type="entry name" value="HotDog_dom_sf"/>
</dbReference>
<keyword evidence="2" id="KW-1133">Transmembrane helix</keyword>
<evidence type="ECO:0000256" key="1">
    <source>
        <dbReference type="SAM" id="MobiDB-lite"/>
    </source>
</evidence>
<feature type="transmembrane region" description="Helical" evidence="2">
    <location>
        <begin position="110"/>
        <end position="131"/>
    </location>
</feature>
<evidence type="ECO:0000313" key="4">
    <source>
        <dbReference type="Proteomes" id="UP000504638"/>
    </source>
</evidence>
<keyword evidence="4" id="KW-1185">Reference proteome</keyword>
<feature type="region of interest" description="Disordered" evidence="1">
    <location>
        <begin position="66"/>
        <end position="101"/>
    </location>
</feature>
<feature type="compositionally biased region" description="Polar residues" evidence="1">
    <location>
        <begin position="66"/>
        <end position="78"/>
    </location>
</feature>
<protein>
    <recommendedName>
        <fullName evidence="6">Thioesterase/thiol ester dehydrase-isomerase</fullName>
    </recommendedName>
</protein>
<evidence type="ECO:0000313" key="5">
    <source>
        <dbReference type="RefSeq" id="XP_033529891.1"/>
    </source>
</evidence>
<dbReference type="RefSeq" id="XP_033529891.1">
    <property type="nucleotide sequence ID" value="XM_033674542.1"/>
</dbReference>
<dbReference type="EMBL" id="ML975187">
    <property type="protein sequence ID" value="KAF1808260.1"/>
    <property type="molecule type" value="Genomic_DNA"/>
</dbReference>
<dbReference type="PANTHER" id="PTHR47260:SF1">
    <property type="entry name" value="UPF0644 PROTEIN PB2B4.06"/>
    <property type="match status" value="1"/>
</dbReference>
<dbReference type="GeneID" id="54415112"/>
<keyword evidence="2" id="KW-0812">Transmembrane</keyword>
<reference evidence="5" key="3">
    <citation type="submission" date="2025-04" db="UniProtKB">
        <authorList>
            <consortium name="RefSeq"/>
        </authorList>
    </citation>
    <scope>IDENTIFICATION</scope>
    <source>
        <strain evidence="5">CBS 781.70</strain>
    </source>
</reference>
<dbReference type="PANTHER" id="PTHR47260">
    <property type="entry name" value="UPF0644 PROTEIN PB2B4.06"/>
    <property type="match status" value="1"/>
</dbReference>
<gene>
    <name evidence="3 5" type="ORF">P152DRAFT_228471</name>
</gene>
<dbReference type="InterPro" id="IPR052061">
    <property type="entry name" value="PTE-AB_protein"/>
</dbReference>
<keyword evidence="2" id="KW-0472">Membrane</keyword>
<evidence type="ECO:0008006" key="6">
    <source>
        <dbReference type="Google" id="ProtNLM"/>
    </source>
</evidence>
<dbReference type="CDD" id="cd03443">
    <property type="entry name" value="PaaI_thioesterase"/>
    <property type="match status" value="1"/>
</dbReference>